<accession>A0A4C2A9G2</accession>
<dbReference type="InterPro" id="IPR041426">
    <property type="entry name" value="Mos1_HTH"/>
</dbReference>
<keyword evidence="3" id="KW-1185">Reference proteome</keyword>
<evidence type="ECO:0000313" key="3">
    <source>
        <dbReference type="Proteomes" id="UP000299102"/>
    </source>
</evidence>
<comment type="caution">
    <text evidence="2">The sequence shown here is derived from an EMBL/GenBank/DDBJ whole genome shotgun (WGS) entry which is preliminary data.</text>
</comment>
<proteinExistence type="predicted"/>
<evidence type="ECO:0000259" key="1">
    <source>
        <dbReference type="Pfam" id="PF17906"/>
    </source>
</evidence>
<protein>
    <recommendedName>
        <fullName evidence="1">Mos1 transposase HTH domain-containing protein</fullName>
    </recommendedName>
</protein>
<organism evidence="2 3">
    <name type="scientific">Eumeta variegata</name>
    <name type="common">Bagworm moth</name>
    <name type="synonym">Eumeta japonica</name>
    <dbReference type="NCBI Taxonomy" id="151549"/>
    <lineage>
        <taxon>Eukaryota</taxon>
        <taxon>Metazoa</taxon>
        <taxon>Ecdysozoa</taxon>
        <taxon>Arthropoda</taxon>
        <taxon>Hexapoda</taxon>
        <taxon>Insecta</taxon>
        <taxon>Pterygota</taxon>
        <taxon>Neoptera</taxon>
        <taxon>Endopterygota</taxon>
        <taxon>Lepidoptera</taxon>
        <taxon>Glossata</taxon>
        <taxon>Ditrysia</taxon>
        <taxon>Tineoidea</taxon>
        <taxon>Psychidae</taxon>
        <taxon>Oiketicinae</taxon>
        <taxon>Eumeta</taxon>
    </lineage>
</organism>
<dbReference type="Pfam" id="PF17906">
    <property type="entry name" value="HTH_48"/>
    <property type="match status" value="1"/>
</dbReference>
<gene>
    <name evidence="2" type="ORF">EVAR_68207_1</name>
</gene>
<evidence type="ECO:0000313" key="2">
    <source>
        <dbReference type="EMBL" id="GBP96760.1"/>
    </source>
</evidence>
<name>A0A4C2A9G2_EUMVA</name>
<dbReference type="Proteomes" id="UP000299102">
    <property type="component" value="Unassembled WGS sequence"/>
</dbReference>
<dbReference type="EMBL" id="BGZK01002831">
    <property type="protein sequence ID" value="GBP96760.1"/>
    <property type="molecule type" value="Genomic_DNA"/>
</dbReference>
<dbReference type="InterPro" id="IPR052709">
    <property type="entry name" value="Transposase-MT_Hybrid"/>
</dbReference>
<dbReference type="PANTHER" id="PTHR46060:SF1">
    <property type="entry name" value="MARINER MOS1 TRANSPOSASE-LIKE PROTEIN"/>
    <property type="match status" value="1"/>
</dbReference>
<dbReference type="PANTHER" id="PTHR46060">
    <property type="entry name" value="MARINER MOS1 TRANSPOSASE-LIKE PROTEIN"/>
    <property type="match status" value="1"/>
</dbReference>
<dbReference type="OrthoDB" id="10017160at2759"/>
<reference evidence="2 3" key="1">
    <citation type="journal article" date="2019" name="Commun. Biol.">
        <title>The bagworm genome reveals a unique fibroin gene that provides high tensile strength.</title>
        <authorList>
            <person name="Kono N."/>
            <person name="Nakamura H."/>
            <person name="Ohtoshi R."/>
            <person name="Tomita M."/>
            <person name="Numata K."/>
            <person name="Arakawa K."/>
        </authorList>
    </citation>
    <scope>NUCLEOTIDE SEQUENCE [LARGE SCALE GENOMIC DNA]</scope>
</reference>
<dbReference type="AlphaFoldDB" id="A0A4C2A9G2"/>
<sequence length="99" mass="11356">MDLSGENFRIMILYDFKSNLTVQKSFVRLRTAFEDEAPCKTAICNCFAEYKSGRINLSNEFRDGRPSTAVNIDGVRRMIETDRHVTYHEIQTSLGIGMN</sequence>
<feature type="domain" description="Mos1 transposase HTH" evidence="1">
    <location>
        <begin position="7"/>
        <end position="53"/>
    </location>
</feature>